<dbReference type="GO" id="GO:0016020">
    <property type="term" value="C:membrane"/>
    <property type="evidence" value="ECO:0007669"/>
    <property type="project" value="InterPro"/>
</dbReference>
<feature type="transmembrane region" description="Helical" evidence="9">
    <location>
        <begin position="119"/>
        <end position="137"/>
    </location>
</feature>
<feature type="transmembrane region" description="Helical" evidence="9">
    <location>
        <begin position="53"/>
        <end position="78"/>
    </location>
</feature>
<evidence type="ECO:0000256" key="1">
    <source>
        <dbReference type="ARBA" id="ARBA00000085"/>
    </source>
</evidence>
<evidence type="ECO:0000256" key="7">
    <source>
        <dbReference type="ARBA" id="ARBA00022840"/>
    </source>
</evidence>
<dbReference type="InterPro" id="IPR050482">
    <property type="entry name" value="Sensor_HK_TwoCompSys"/>
</dbReference>
<accession>A0A8J3TZB3</accession>
<evidence type="ECO:0000259" key="10">
    <source>
        <dbReference type="Pfam" id="PF07730"/>
    </source>
</evidence>
<dbReference type="EC" id="2.7.13.3" evidence="2"/>
<gene>
    <name evidence="11" type="ORF">Pph01_08010</name>
</gene>
<dbReference type="Gene3D" id="3.30.565.10">
    <property type="entry name" value="Histidine kinase-like ATPase, C-terminal domain"/>
    <property type="match status" value="1"/>
</dbReference>
<dbReference type="RefSeq" id="WP_204071526.1">
    <property type="nucleotide sequence ID" value="NZ_BAABHI010000012.1"/>
</dbReference>
<dbReference type="GO" id="GO:0046983">
    <property type="term" value="F:protein dimerization activity"/>
    <property type="evidence" value="ECO:0007669"/>
    <property type="project" value="InterPro"/>
</dbReference>
<sequence>MRIVRGHLLAAIVVVVDTALWAAGHPGGVPIWGVPAYAAAATAVVALRYRAPAAGFVAAITMATPAGGAYALLLWAAYQAGRHSASRRGTAVIAGAALGGLAVQLAVRAADPTSFSRIVSTYVVFVALPLLAGRYLAQHDRMLTMLARHNRHLQIQRELVAERERLGERLRIARDMHDSLGHRLSLASVQAAALEVSPMPTEQRQAVRQLAGAVRGAMDELYDLVGALRGDAETSGRSPGADAIDALVAEFQEAGVPVTLRWQGEPHALSAAAGRAAYRVVEEGLTNAVKHAPERPVTVIAAWEADALLLTLVNPLPAIPESAAGGGHGLAGLAERVGSAGGLLDHGMSEGRFRLFAMVPVAVPEDPAGDDPLPARVRIRTVALGAAIAVLMFVAVPASMLLGVG</sequence>
<dbReference type="Gene3D" id="1.20.5.1930">
    <property type="match status" value="1"/>
</dbReference>
<comment type="catalytic activity">
    <reaction evidence="1">
        <text>ATP + protein L-histidine = ADP + protein N-phospho-L-histidine.</text>
        <dbReference type="EC" id="2.7.13.3"/>
    </reaction>
</comment>
<evidence type="ECO:0000256" key="5">
    <source>
        <dbReference type="ARBA" id="ARBA00022741"/>
    </source>
</evidence>
<feature type="domain" description="Signal transduction histidine kinase subgroup 3 dimerisation and phosphoacceptor" evidence="10">
    <location>
        <begin position="168"/>
        <end position="231"/>
    </location>
</feature>
<keyword evidence="12" id="KW-1185">Reference proteome</keyword>
<keyword evidence="8" id="KW-0902">Two-component regulatory system</keyword>
<dbReference type="GO" id="GO:0005524">
    <property type="term" value="F:ATP binding"/>
    <property type="evidence" value="ECO:0007669"/>
    <property type="project" value="UniProtKB-KW"/>
</dbReference>
<dbReference type="InterPro" id="IPR036890">
    <property type="entry name" value="HATPase_C_sf"/>
</dbReference>
<keyword evidence="9" id="KW-1133">Transmembrane helix</keyword>
<evidence type="ECO:0000256" key="4">
    <source>
        <dbReference type="ARBA" id="ARBA00022679"/>
    </source>
</evidence>
<evidence type="ECO:0000256" key="8">
    <source>
        <dbReference type="ARBA" id="ARBA00023012"/>
    </source>
</evidence>
<keyword evidence="3" id="KW-0597">Phosphoprotein</keyword>
<dbReference type="Proteomes" id="UP000622547">
    <property type="component" value="Unassembled WGS sequence"/>
</dbReference>
<keyword evidence="4" id="KW-0808">Transferase</keyword>
<name>A0A8J3TZB3_9ACTN</name>
<comment type="caution">
    <text evidence="11">The sequence shown here is derived from an EMBL/GenBank/DDBJ whole genome shotgun (WGS) entry which is preliminary data.</text>
</comment>
<evidence type="ECO:0000313" key="12">
    <source>
        <dbReference type="Proteomes" id="UP000622547"/>
    </source>
</evidence>
<keyword evidence="9" id="KW-0812">Transmembrane</keyword>
<keyword evidence="7" id="KW-0067">ATP-binding</keyword>
<proteinExistence type="predicted"/>
<evidence type="ECO:0000256" key="9">
    <source>
        <dbReference type="SAM" id="Phobius"/>
    </source>
</evidence>
<feature type="transmembrane region" description="Helical" evidence="9">
    <location>
        <begin position="382"/>
        <end position="404"/>
    </location>
</feature>
<evidence type="ECO:0000256" key="3">
    <source>
        <dbReference type="ARBA" id="ARBA00022553"/>
    </source>
</evidence>
<keyword evidence="5" id="KW-0547">Nucleotide-binding</keyword>
<reference evidence="11 12" key="1">
    <citation type="submission" date="2021-01" db="EMBL/GenBank/DDBJ databases">
        <title>Whole genome shotgun sequence of Planotetraspora phitsanulokensis NBRC 104273.</title>
        <authorList>
            <person name="Komaki H."/>
            <person name="Tamura T."/>
        </authorList>
    </citation>
    <scope>NUCLEOTIDE SEQUENCE [LARGE SCALE GENOMIC DNA]</scope>
    <source>
        <strain evidence="11 12">NBRC 104273</strain>
    </source>
</reference>
<dbReference type="Pfam" id="PF07730">
    <property type="entry name" value="HisKA_3"/>
    <property type="match status" value="1"/>
</dbReference>
<dbReference type="InterPro" id="IPR011712">
    <property type="entry name" value="Sig_transdc_His_kin_sub3_dim/P"/>
</dbReference>
<dbReference type="PANTHER" id="PTHR24421:SF10">
    <property type="entry name" value="NITRATE_NITRITE SENSOR PROTEIN NARQ"/>
    <property type="match status" value="1"/>
</dbReference>
<dbReference type="SUPFAM" id="SSF55874">
    <property type="entry name" value="ATPase domain of HSP90 chaperone/DNA topoisomerase II/histidine kinase"/>
    <property type="match status" value="1"/>
</dbReference>
<evidence type="ECO:0000256" key="2">
    <source>
        <dbReference type="ARBA" id="ARBA00012438"/>
    </source>
</evidence>
<organism evidence="11 12">
    <name type="scientific">Planotetraspora phitsanulokensis</name>
    <dbReference type="NCBI Taxonomy" id="575192"/>
    <lineage>
        <taxon>Bacteria</taxon>
        <taxon>Bacillati</taxon>
        <taxon>Actinomycetota</taxon>
        <taxon>Actinomycetes</taxon>
        <taxon>Streptosporangiales</taxon>
        <taxon>Streptosporangiaceae</taxon>
        <taxon>Planotetraspora</taxon>
    </lineage>
</organism>
<dbReference type="GO" id="GO:0000155">
    <property type="term" value="F:phosphorelay sensor kinase activity"/>
    <property type="evidence" value="ECO:0007669"/>
    <property type="project" value="InterPro"/>
</dbReference>
<dbReference type="PANTHER" id="PTHR24421">
    <property type="entry name" value="NITRATE/NITRITE SENSOR PROTEIN NARX-RELATED"/>
    <property type="match status" value="1"/>
</dbReference>
<dbReference type="EMBL" id="BOOP01000003">
    <property type="protein sequence ID" value="GII35798.1"/>
    <property type="molecule type" value="Genomic_DNA"/>
</dbReference>
<evidence type="ECO:0000313" key="11">
    <source>
        <dbReference type="EMBL" id="GII35798.1"/>
    </source>
</evidence>
<keyword evidence="6" id="KW-0418">Kinase</keyword>
<protein>
    <recommendedName>
        <fullName evidence="2">histidine kinase</fullName>
        <ecNumber evidence="2">2.7.13.3</ecNumber>
    </recommendedName>
</protein>
<keyword evidence="9" id="KW-0472">Membrane</keyword>
<feature type="transmembrane region" description="Helical" evidence="9">
    <location>
        <begin position="90"/>
        <end position="107"/>
    </location>
</feature>
<evidence type="ECO:0000256" key="6">
    <source>
        <dbReference type="ARBA" id="ARBA00022777"/>
    </source>
</evidence>
<dbReference type="AlphaFoldDB" id="A0A8J3TZB3"/>